<evidence type="ECO:0000313" key="2">
    <source>
        <dbReference type="Proteomes" id="UP000246569"/>
    </source>
</evidence>
<protein>
    <submittedName>
        <fullName evidence="1">Uncharacterized protein</fullName>
    </submittedName>
</protein>
<accession>A0A317N4Q4</accession>
<keyword evidence="2" id="KW-1185">Reference proteome</keyword>
<gene>
    <name evidence="1" type="ORF">C7443_101224</name>
</gene>
<name>A0A317N4Q4_9GAMM</name>
<dbReference type="OrthoDB" id="5800945at2"/>
<sequence>MKHVVLRGVLGVAGLCVAVLCVRADEIEAQARQGLDAYRDGHLLAALRDFSAATSAVQQRLAGEYRDLLPPAPAGWEADETEVHPVSLPGIGGGGLQISRRYFREEEEMALEVALDSPLTAGIALQLTDASLLASDPGTKSFRLGEYRGVLKRNGDDVEMSVLLGEHLLLHLSASSLSDENDAQRLLAAVDIAALRRRLQQ</sequence>
<reference evidence="1 2" key="1">
    <citation type="submission" date="2018-05" db="EMBL/GenBank/DDBJ databases">
        <title>Genomic Encyclopedia of Type Strains, Phase IV (KMG-IV): sequencing the most valuable type-strain genomes for metagenomic binning, comparative biology and taxonomic classification.</title>
        <authorList>
            <person name="Goeker M."/>
        </authorList>
    </citation>
    <scope>NUCLEOTIDE SEQUENCE [LARGE SCALE GENOMIC DNA]</scope>
    <source>
        <strain evidence="1 2">DSM 23606</strain>
    </source>
</reference>
<dbReference type="AlphaFoldDB" id="A0A317N4Q4"/>
<proteinExistence type="predicted"/>
<comment type="caution">
    <text evidence="1">The sequence shown here is derived from an EMBL/GenBank/DDBJ whole genome shotgun (WGS) entry which is preliminary data.</text>
</comment>
<dbReference type="Proteomes" id="UP000246569">
    <property type="component" value="Unassembled WGS sequence"/>
</dbReference>
<dbReference type="RefSeq" id="WP_110016734.1">
    <property type="nucleotide sequence ID" value="NZ_QGTJ01000001.1"/>
</dbReference>
<organism evidence="1 2">
    <name type="scientific">Plasticicumulans acidivorans</name>
    <dbReference type="NCBI Taxonomy" id="886464"/>
    <lineage>
        <taxon>Bacteria</taxon>
        <taxon>Pseudomonadati</taxon>
        <taxon>Pseudomonadota</taxon>
        <taxon>Gammaproteobacteria</taxon>
        <taxon>Candidatus Competibacteraceae</taxon>
        <taxon>Plasticicumulans</taxon>
    </lineage>
</organism>
<dbReference type="EMBL" id="QGTJ01000001">
    <property type="protein sequence ID" value="PWV65739.1"/>
    <property type="molecule type" value="Genomic_DNA"/>
</dbReference>
<evidence type="ECO:0000313" key="1">
    <source>
        <dbReference type="EMBL" id="PWV65739.1"/>
    </source>
</evidence>